<dbReference type="InterPro" id="IPR003656">
    <property type="entry name" value="Znf_BED"/>
</dbReference>
<sequence>MPPSSNLALEVQCSAEFSSNPDQSHLPVTRSEIWNYFGFLPDETGKPIDDGKPICRECLQRIQAKGGNTSNLIKHLWTHPSSFAEYTKNQNHAALTGAQSHTVNPATSKSQPTIDSLFEKSKATSKEAAVLNRAVAELICLDQRAVYTVDRFEFKQLVKQFFMNNEIPKMYTESGETIKAELEGSGVYSCTTELWTCRTMQSYMAVTAKG</sequence>
<evidence type="ECO:0000256" key="1">
    <source>
        <dbReference type="ARBA" id="ARBA00022723"/>
    </source>
</evidence>
<gene>
    <name evidence="8" type="primary">LOC122139391</name>
</gene>
<dbReference type="Pfam" id="PF02892">
    <property type="entry name" value="zf-BED"/>
    <property type="match status" value="1"/>
</dbReference>
<dbReference type="SMART" id="SM00614">
    <property type="entry name" value="ZnF_BED"/>
    <property type="match status" value="1"/>
</dbReference>
<keyword evidence="4" id="KW-0805">Transcription regulation</keyword>
<dbReference type="GO" id="GO:0008270">
    <property type="term" value="F:zinc ion binding"/>
    <property type="evidence" value="ECO:0007669"/>
    <property type="project" value="UniProtKB-KW"/>
</dbReference>
<dbReference type="PANTHER" id="PTHR46481:SF9">
    <property type="entry name" value="ZINC FINGER BED DOMAIN-CONTAINING PROTEIN 1-LIKE"/>
    <property type="match status" value="1"/>
</dbReference>
<evidence type="ECO:0000256" key="6">
    <source>
        <dbReference type="PROSITE-ProRule" id="PRU00027"/>
    </source>
</evidence>
<dbReference type="KEGG" id="ccar:122139391"/>
<reference evidence="8" key="1">
    <citation type="submission" date="2025-08" db="UniProtKB">
        <authorList>
            <consortium name="RefSeq"/>
        </authorList>
    </citation>
    <scope>IDENTIFICATION</scope>
    <source>
        <tissue evidence="8">Muscle</tissue>
    </source>
</reference>
<evidence type="ECO:0000259" key="7">
    <source>
        <dbReference type="PROSITE" id="PS50808"/>
    </source>
</evidence>
<name>A0A9Q9WZ73_CYPCA</name>
<keyword evidence="3" id="KW-0862">Zinc</keyword>
<dbReference type="GeneID" id="122139391"/>
<keyword evidence="2 6" id="KW-0863">Zinc-finger</keyword>
<keyword evidence="1" id="KW-0479">Metal-binding</keyword>
<evidence type="ECO:0000256" key="3">
    <source>
        <dbReference type="ARBA" id="ARBA00022833"/>
    </source>
</evidence>
<feature type="domain" description="BED-type" evidence="7">
    <location>
        <begin position="28"/>
        <end position="86"/>
    </location>
</feature>
<dbReference type="PROSITE" id="PS50808">
    <property type="entry name" value="ZF_BED"/>
    <property type="match status" value="1"/>
</dbReference>
<organism evidence="8">
    <name type="scientific">Cyprinus carpio</name>
    <name type="common">Common carp</name>
    <dbReference type="NCBI Taxonomy" id="7962"/>
    <lineage>
        <taxon>Eukaryota</taxon>
        <taxon>Metazoa</taxon>
        <taxon>Chordata</taxon>
        <taxon>Craniata</taxon>
        <taxon>Vertebrata</taxon>
        <taxon>Euteleostomi</taxon>
        <taxon>Actinopterygii</taxon>
        <taxon>Neopterygii</taxon>
        <taxon>Teleostei</taxon>
        <taxon>Ostariophysi</taxon>
        <taxon>Cypriniformes</taxon>
        <taxon>Cyprinidae</taxon>
        <taxon>Cyprininae</taxon>
        <taxon>Cyprinus</taxon>
    </lineage>
</organism>
<dbReference type="AlphaFoldDB" id="A0A9Q9WZ73"/>
<dbReference type="OrthoDB" id="1607513at2759"/>
<protein>
    <submittedName>
        <fullName evidence="8">E3 SUMO-protein ligase ZBED1-like</fullName>
    </submittedName>
</protein>
<accession>A0A9Q9WZ73</accession>
<dbReference type="GO" id="GO:0003677">
    <property type="term" value="F:DNA binding"/>
    <property type="evidence" value="ECO:0007669"/>
    <property type="project" value="InterPro"/>
</dbReference>
<evidence type="ECO:0000256" key="2">
    <source>
        <dbReference type="ARBA" id="ARBA00022771"/>
    </source>
</evidence>
<evidence type="ECO:0000313" key="8">
    <source>
        <dbReference type="RefSeq" id="XP_042592302.1"/>
    </source>
</evidence>
<proteinExistence type="predicted"/>
<evidence type="ECO:0000256" key="5">
    <source>
        <dbReference type="ARBA" id="ARBA00023163"/>
    </source>
</evidence>
<evidence type="ECO:0000256" key="4">
    <source>
        <dbReference type="ARBA" id="ARBA00023015"/>
    </source>
</evidence>
<dbReference type="PANTHER" id="PTHR46481">
    <property type="entry name" value="ZINC FINGER BED DOMAIN-CONTAINING PROTEIN 4"/>
    <property type="match status" value="1"/>
</dbReference>
<dbReference type="RefSeq" id="XP_042592302.1">
    <property type="nucleotide sequence ID" value="XM_042736368.1"/>
</dbReference>
<dbReference type="Proteomes" id="UP001155660">
    <property type="component" value="Chromosome B13"/>
</dbReference>
<keyword evidence="5" id="KW-0804">Transcription</keyword>
<dbReference type="InterPro" id="IPR052035">
    <property type="entry name" value="ZnF_BED_domain_contain"/>
</dbReference>